<feature type="transmembrane region" description="Helical" evidence="1">
    <location>
        <begin position="191"/>
        <end position="207"/>
    </location>
</feature>
<accession>A0A1A8ZFQ7</accession>
<keyword evidence="1" id="KW-0472">Membrane</keyword>
<sequence>MSGDAARLAVPAAAGQRIRSGLLAGAEWAAPTAALALGIWALERGDAADIGSLGLVTALRPELYVALALLTASFLRGLFRARPASDPLLAAHVVVLVVLLFGAAPIIEPLPRVISGWLHVGFADYIARTGETLPELDARFSWPGFFALTAMATRAAGMPDAMPLLAWAPVGFNLLYAAVVFRLARMSSTDARTAWLALWLFFPANWVGQDYFGPQAMNYLFYLVLLMVLLRWFHPVRPGGLYRQRPSGSPVGLLLRLLRLPPRPLPLDRVADQAGPASLVGLLAVVLAVFAASTVSHQLTPVAIVVSVGALVLVRRCTLRTLPVLLAVMLMAYISYGAVAYWQGHLHDMFGSFGNVGGTVKDGAVERVHGDAGHQLVVWLRVVLALVVWGLAAFGAWRRTRRGQAVLGLLALAGAPFLLLAMQSYGGEIFLRVYAFALPFMAILLAALLVPAWPAPRRVPAALMAGALSTVLIGAFFVARYGNDAFEQVRPADHRAVEWLYAHAPAGASFVSVTSNVPWRAQGVERYRYLPLGQDFGPTTIPAIEDEMRSNPKGAYLIMTKGQFVFAETFLGKPLGWGENLERQVIDSGRFRAVYTNPEARVYVLGSSERGGQ</sequence>
<feature type="transmembrane region" description="Helical" evidence="1">
    <location>
        <begin position="219"/>
        <end position="236"/>
    </location>
</feature>
<gene>
    <name evidence="2" type="ORF">GA0070621_1586</name>
</gene>
<dbReference type="EMBL" id="LT594324">
    <property type="protein sequence ID" value="SBT42701.1"/>
    <property type="molecule type" value="Genomic_DNA"/>
</dbReference>
<proteinExistence type="predicted"/>
<feature type="transmembrane region" description="Helical" evidence="1">
    <location>
        <begin position="21"/>
        <end position="42"/>
    </location>
</feature>
<keyword evidence="3" id="KW-1185">Reference proteome</keyword>
<dbReference type="OrthoDB" id="139907at2"/>
<feature type="transmembrane region" description="Helical" evidence="1">
    <location>
        <begin position="164"/>
        <end position="184"/>
    </location>
</feature>
<feature type="transmembrane region" description="Helical" evidence="1">
    <location>
        <begin position="62"/>
        <end position="79"/>
    </location>
</feature>
<evidence type="ECO:0000313" key="2">
    <source>
        <dbReference type="EMBL" id="SBT42701.1"/>
    </source>
</evidence>
<keyword evidence="1" id="KW-1133">Transmembrane helix</keyword>
<feature type="transmembrane region" description="Helical" evidence="1">
    <location>
        <begin position="429"/>
        <end position="449"/>
    </location>
</feature>
<protein>
    <recommendedName>
        <fullName evidence="4">4-amino-4-deoxy-L-arabinose transferase</fullName>
    </recommendedName>
</protein>
<dbReference type="AlphaFoldDB" id="A0A1A8ZFQ7"/>
<feature type="transmembrane region" description="Helical" evidence="1">
    <location>
        <begin position="321"/>
        <end position="342"/>
    </location>
</feature>
<feature type="transmembrane region" description="Helical" evidence="1">
    <location>
        <begin position="274"/>
        <end position="292"/>
    </location>
</feature>
<reference evidence="2 3" key="1">
    <citation type="submission" date="2016-06" db="EMBL/GenBank/DDBJ databases">
        <authorList>
            <person name="Kjaerup R.B."/>
            <person name="Dalgaard T.S."/>
            <person name="Juul-Madsen H.R."/>
        </authorList>
    </citation>
    <scope>NUCLEOTIDE SEQUENCE [LARGE SCALE GENOMIC DNA]</scope>
    <source>
        <strain evidence="2 3">DSM 45248</strain>
    </source>
</reference>
<dbReference type="PATRIC" id="fig|299146.4.peg.1633"/>
<feature type="transmembrane region" description="Helical" evidence="1">
    <location>
        <begin position="298"/>
        <end position="314"/>
    </location>
</feature>
<keyword evidence="1" id="KW-0812">Transmembrane</keyword>
<feature type="transmembrane region" description="Helical" evidence="1">
    <location>
        <begin position="404"/>
        <end position="423"/>
    </location>
</feature>
<organism evidence="2 3">
    <name type="scientific">Micromonospora narathiwatensis</name>
    <dbReference type="NCBI Taxonomy" id="299146"/>
    <lineage>
        <taxon>Bacteria</taxon>
        <taxon>Bacillati</taxon>
        <taxon>Actinomycetota</taxon>
        <taxon>Actinomycetes</taxon>
        <taxon>Micromonosporales</taxon>
        <taxon>Micromonosporaceae</taxon>
        <taxon>Micromonospora</taxon>
    </lineage>
</organism>
<feature type="transmembrane region" description="Helical" evidence="1">
    <location>
        <begin position="376"/>
        <end position="397"/>
    </location>
</feature>
<evidence type="ECO:0000313" key="3">
    <source>
        <dbReference type="Proteomes" id="UP000198765"/>
    </source>
</evidence>
<evidence type="ECO:0000256" key="1">
    <source>
        <dbReference type="SAM" id="Phobius"/>
    </source>
</evidence>
<feature type="transmembrane region" description="Helical" evidence="1">
    <location>
        <begin position="461"/>
        <end position="479"/>
    </location>
</feature>
<dbReference type="Proteomes" id="UP000198765">
    <property type="component" value="Chromosome I"/>
</dbReference>
<dbReference type="RefSeq" id="WP_091192706.1">
    <property type="nucleotide sequence ID" value="NZ_LT594324.1"/>
</dbReference>
<evidence type="ECO:0008006" key="4">
    <source>
        <dbReference type="Google" id="ProtNLM"/>
    </source>
</evidence>
<name>A0A1A8ZFQ7_9ACTN</name>
<feature type="transmembrane region" description="Helical" evidence="1">
    <location>
        <begin position="88"/>
        <end position="107"/>
    </location>
</feature>